<gene>
    <name evidence="1" type="ORF">GCM10009823_16050</name>
</gene>
<accession>A0ABN2WNL6</accession>
<name>A0ABN2WNL6_9MICO</name>
<evidence type="ECO:0000313" key="1">
    <source>
        <dbReference type="EMBL" id="GAA2096085.1"/>
    </source>
</evidence>
<proteinExistence type="predicted"/>
<reference evidence="1 2" key="1">
    <citation type="journal article" date="2019" name="Int. J. Syst. Evol. Microbiol.">
        <title>The Global Catalogue of Microorganisms (GCM) 10K type strain sequencing project: providing services to taxonomists for standard genome sequencing and annotation.</title>
        <authorList>
            <consortium name="The Broad Institute Genomics Platform"/>
            <consortium name="The Broad Institute Genome Sequencing Center for Infectious Disease"/>
            <person name="Wu L."/>
            <person name="Ma J."/>
        </authorList>
    </citation>
    <scope>NUCLEOTIDE SEQUENCE [LARGE SCALE GENOMIC DNA]</scope>
    <source>
        <strain evidence="1 2">JCM 15900</strain>
    </source>
</reference>
<sequence>MDRPVFQWRERIEDGAAALLADWWHSGLIVPAAAVETADGGDWLLTHAEARADGALWFPGEMLTGVDDICAGPVWASSAREVYPSWLRAQAPMPFHQAHGHSTALAWDRGLWWAETWVRPSLTVHADLRHIVFRAGGRSIVGIDPGHGVSPAPVYAPLVLADGVVRV</sequence>
<dbReference type="Proteomes" id="UP001500984">
    <property type="component" value="Unassembled WGS sequence"/>
</dbReference>
<protein>
    <submittedName>
        <fullName evidence="1">Uncharacterized protein</fullName>
    </submittedName>
</protein>
<evidence type="ECO:0000313" key="2">
    <source>
        <dbReference type="Proteomes" id="UP001500984"/>
    </source>
</evidence>
<keyword evidence="2" id="KW-1185">Reference proteome</keyword>
<dbReference type="EMBL" id="BAAAPZ010000005">
    <property type="protein sequence ID" value="GAA2096085.1"/>
    <property type="molecule type" value="Genomic_DNA"/>
</dbReference>
<comment type="caution">
    <text evidence="1">The sequence shown here is derived from an EMBL/GenBank/DDBJ whole genome shotgun (WGS) entry which is preliminary data.</text>
</comment>
<organism evidence="1 2">
    <name type="scientific">Brevibacterium salitolerans</name>
    <dbReference type="NCBI Taxonomy" id="1403566"/>
    <lineage>
        <taxon>Bacteria</taxon>
        <taxon>Bacillati</taxon>
        <taxon>Actinomycetota</taxon>
        <taxon>Actinomycetes</taxon>
        <taxon>Micrococcales</taxon>
        <taxon>Brevibacteriaceae</taxon>
        <taxon>Brevibacterium</taxon>
    </lineage>
</organism>